<dbReference type="Proteomes" id="UP000005711">
    <property type="component" value="Unassembled WGS sequence"/>
</dbReference>
<name>D1VUP9_9FIRM</name>
<dbReference type="InterPro" id="IPR023168">
    <property type="entry name" value="GatB_Yqey_C_2"/>
</dbReference>
<dbReference type="AlphaFoldDB" id="D1VUP9"/>
<gene>
    <name evidence="1" type="ORF">HMPREF0628_0551</name>
</gene>
<evidence type="ECO:0000313" key="1">
    <source>
        <dbReference type="EMBL" id="EFA89787.1"/>
    </source>
</evidence>
<reference evidence="1 2" key="1">
    <citation type="submission" date="2009-12" db="EMBL/GenBank/DDBJ databases">
        <title>Genome Sequence of Peptoniphilus lacrimalis 315-B.</title>
        <authorList>
            <person name="Durkin A.S."/>
            <person name="Madupu R."/>
            <person name="Torralba M."/>
            <person name="Methe B."/>
            <person name="Sutton G."/>
            <person name="Strausberg R.L."/>
            <person name="Nelson K.E."/>
        </authorList>
    </citation>
    <scope>NUCLEOTIDE SEQUENCE [LARGE SCALE GENOMIC DNA]</scope>
    <source>
        <strain evidence="1 2">315-B</strain>
    </source>
</reference>
<dbReference type="Gene3D" id="1.10.10.410">
    <property type="match status" value="1"/>
</dbReference>
<dbReference type="EMBL" id="ADDO01000057">
    <property type="protein sequence ID" value="EFA89787.1"/>
    <property type="molecule type" value="Genomic_DNA"/>
</dbReference>
<organism evidence="1 2">
    <name type="scientific">Peptoniphilus lacrimalis 315-B</name>
    <dbReference type="NCBI Taxonomy" id="596330"/>
    <lineage>
        <taxon>Bacteria</taxon>
        <taxon>Bacillati</taxon>
        <taxon>Bacillota</taxon>
        <taxon>Tissierellia</taxon>
        <taxon>Tissierellales</taxon>
        <taxon>Peptoniphilaceae</taxon>
        <taxon>Peptoniphilus</taxon>
    </lineage>
</organism>
<proteinExistence type="predicted"/>
<dbReference type="GO" id="GO:0016884">
    <property type="term" value="F:carbon-nitrogen ligase activity, with glutamine as amido-N-donor"/>
    <property type="evidence" value="ECO:0007669"/>
    <property type="project" value="InterPro"/>
</dbReference>
<dbReference type="SUPFAM" id="SSF89095">
    <property type="entry name" value="GatB/YqeY motif"/>
    <property type="match status" value="1"/>
</dbReference>
<comment type="caution">
    <text evidence="1">The sequence shown here is derived from an EMBL/GenBank/DDBJ whole genome shotgun (WGS) entry which is preliminary data.</text>
</comment>
<dbReference type="Gene3D" id="1.10.1510.10">
    <property type="entry name" value="Uncharacterised protein YqeY/AIM41 PF09424, N-terminal domain"/>
    <property type="match status" value="1"/>
</dbReference>
<dbReference type="Pfam" id="PF09424">
    <property type="entry name" value="YqeY"/>
    <property type="match status" value="1"/>
</dbReference>
<dbReference type="PANTHER" id="PTHR28055:SF1">
    <property type="entry name" value="ALTERED INHERITANCE OF MITOCHONDRIA PROTEIN 41, MITOCHONDRIAL"/>
    <property type="match status" value="1"/>
</dbReference>
<dbReference type="InterPro" id="IPR019004">
    <property type="entry name" value="YqeY/Aim41"/>
</dbReference>
<dbReference type="eggNOG" id="COG1610">
    <property type="taxonomic scope" value="Bacteria"/>
</dbReference>
<sequence>MSIKDKLMADLKDAMKSHNKLRKDVITLIRSAIKQREVDERIELTDEDILTIISKQLKEKKSSIEDFKKGNREDLVKQTEDEMEILLEYLPKQLSQEDLKEIVKDAIDKENISSMKDIGKLMKAVMPQVKGKADGNAVNKIARELLN</sequence>
<dbReference type="RefSeq" id="WP_004825521.1">
    <property type="nucleotide sequence ID" value="NZ_ADDO01000057.1"/>
</dbReference>
<dbReference type="InterPro" id="IPR042184">
    <property type="entry name" value="YqeY/Aim41_N"/>
</dbReference>
<keyword evidence="2" id="KW-1185">Reference proteome</keyword>
<accession>D1VUP9</accession>
<dbReference type="InterPro" id="IPR003789">
    <property type="entry name" value="Asn/Gln_tRNA_amidoTrase-B-like"/>
</dbReference>
<evidence type="ECO:0000313" key="2">
    <source>
        <dbReference type="Proteomes" id="UP000005711"/>
    </source>
</evidence>
<protein>
    <submittedName>
        <fullName evidence="1">YqeY-like protein</fullName>
    </submittedName>
</protein>
<dbReference type="PANTHER" id="PTHR28055">
    <property type="entry name" value="ALTERED INHERITANCE OF MITOCHONDRIA PROTEIN 41, MITOCHONDRIAL"/>
    <property type="match status" value="1"/>
</dbReference>